<protein>
    <submittedName>
        <fullName evidence="1">Uncharacterized protein</fullName>
    </submittedName>
</protein>
<accession>A0A382NCT5</accession>
<evidence type="ECO:0000313" key="1">
    <source>
        <dbReference type="EMBL" id="SVC58135.1"/>
    </source>
</evidence>
<sequence>MSKIWDYQIRINFSEPTARLVRHDLNCNELAPLADILKRHNATLRCQFDAFAAYVAEAEKYGIEQYGLYEWTKATLCDPVKEAKYLKSFSVYVGGKEVYPKCEADALEVDLKSMIETKTIEKILKYDTNPANNPQAPRRVNE</sequence>
<name>A0A382NCT5_9ZZZZ</name>
<organism evidence="1">
    <name type="scientific">marine metagenome</name>
    <dbReference type="NCBI Taxonomy" id="408172"/>
    <lineage>
        <taxon>unclassified sequences</taxon>
        <taxon>metagenomes</taxon>
        <taxon>ecological metagenomes</taxon>
    </lineage>
</organism>
<dbReference type="AlphaFoldDB" id="A0A382NCT5"/>
<gene>
    <name evidence="1" type="ORF">METZ01_LOCUS310989</name>
</gene>
<reference evidence="1" key="1">
    <citation type="submission" date="2018-05" db="EMBL/GenBank/DDBJ databases">
        <authorList>
            <person name="Lanie J.A."/>
            <person name="Ng W.-L."/>
            <person name="Kazmierczak K.M."/>
            <person name="Andrzejewski T.M."/>
            <person name="Davidsen T.M."/>
            <person name="Wayne K.J."/>
            <person name="Tettelin H."/>
            <person name="Glass J.I."/>
            <person name="Rusch D."/>
            <person name="Podicherti R."/>
            <person name="Tsui H.-C.T."/>
            <person name="Winkler M.E."/>
        </authorList>
    </citation>
    <scope>NUCLEOTIDE SEQUENCE</scope>
</reference>
<proteinExistence type="predicted"/>
<dbReference type="EMBL" id="UINC01099114">
    <property type="protein sequence ID" value="SVC58135.1"/>
    <property type="molecule type" value="Genomic_DNA"/>
</dbReference>